<organism evidence="4 5">
    <name type="scientific">Urochloa decumbens</name>
    <dbReference type="NCBI Taxonomy" id="240449"/>
    <lineage>
        <taxon>Eukaryota</taxon>
        <taxon>Viridiplantae</taxon>
        <taxon>Streptophyta</taxon>
        <taxon>Embryophyta</taxon>
        <taxon>Tracheophyta</taxon>
        <taxon>Spermatophyta</taxon>
        <taxon>Magnoliopsida</taxon>
        <taxon>Liliopsida</taxon>
        <taxon>Poales</taxon>
        <taxon>Poaceae</taxon>
        <taxon>PACMAD clade</taxon>
        <taxon>Panicoideae</taxon>
        <taxon>Panicodae</taxon>
        <taxon>Paniceae</taxon>
        <taxon>Melinidinae</taxon>
        <taxon>Urochloa</taxon>
    </lineage>
</organism>
<dbReference type="InterPro" id="IPR044816">
    <property type="entry name" value="BURP"/>
</dbReference>
<sequence length="248" mass="25815">MVAMARTFAAILLFLVAAAVTAASAQYQDDSVATAFFLDKDLYPGSKMTLHFTGAAAGLLQRAGTRTDAIPFTSAKIPEILSLLSIPSTSPAAATIRSTLAACEAAPLPVTEALRCVTSPESMADLAAATLGTRNVRAAKTKLVSTGPRQEYTMMSVRPVLVAGGDMVACHRMPYPYAVFACHATTAAVYAVELAGTAAEAKGEALAACHEDAFPGISAAEYEKLGVKPGSAPVCHFLAQDSVLWMRN</sequence>
<evidence type="ECO:0000313" key="4">
    <source>
        <dbReference type="EMBL" id="CAL4987418.1"/>
    </source>
</evidence>
<feature type="chain" id="PRO_5044876927" description="BURP domain-containing protein" evidence="2">
    <location>
        <begin position="26"/>
        <end position="248"/>
    </location>
</feature>
<reference evidence="4 5" key="2">
    <citation type="submission" date="2024-10" db="EMBL/GenBank/DDBJ databases">
        <authorList>
            <person name="Ryan C."/>
        </authorList>
    </citation>
    <scope>NUCLEOTIDE SEQUENCE [LARGE SCALE GENOMIC DNA]</scope>
</reference>
<feature type="domain" description="BURP" evidence="3">
    <location>
        <begin position="36"/>
        <end position="248"/>
    </location>
</feature>
<dbReference type="EMBL" id="OZ075133">
    <property type="protein sequence ID" value="CAL4987418.1"/>
    <property type="molecule type" value="Genomic_DNA"/>
</dbReference>
<feature type="signal peptide" evidence="2">
    <location>
        <begin position="1"/>
        <end position="25"/>
    </location>
</feature>
<dbReference type="Pfam" id="PF03181">
    <property type="entry name" value="BURP"/>
    <property type="match status" value="1"/>
</dbReference>
<evidence type="ECO:0000256" key="2">
    <source>
        <dbReference type="SAM" id="SignalP"/>
    </source>
</evidence>
<accession>A0ABC9AW17</accession>
<dbReference type="SMART" id="SM01045">
    <property type="entry name" value="BURP"/>
    <property type="match status" value="1"/>
</dbReference>
<name>A0ABC9AW17_9POAL</name>
<dbReference type="AlphaFoldDB" id="A0ABC9AW17"/>
<reference evidence="5" key="1">
    <citation type="submission" date="2024-06" db="EMBL/GenBank/DDBJ databases">
        <authorList>
            <person name="Ryan C."/>
        </authorList>
    </citation>
    <scope>NUCLEOTIDE SEQUENCE [LARGE SCALE GENOMIC DNA]</scope>
</reference>
<dbReference type="InterPro" id="IPR004873">
    <property type="entry name" value="BURP_dom"/>
</dbReference>
<dbReference type="Proteomes" id="UP001497457">
    <property type="component" value="Chromosome 23rd"/>
</dbReference>
<proteinExistence type="predicted"/>
<evidence type="ECO:0000256" key="1">
    <source>
        <dbReference type="ARBA" id="ARBA00022729"/>
    </source>
</evidence>
<evidence type="ECO:0000259" key="3">
    <source>
        <dbReference type="PROSITE" id="PS51277"/>
    </source>
</evidence>
<dbReference type="PANTHER" id="PTHR31236">
    <property type="entry name" value="BURP DOMAIN PROTEIN USPL1-LIKE"/>
    <property type="match status" value="1"/>
</dbReference>
<protein>
    <recommendedName>
        <fullName evidence="3">BURP domain-containing protein</fullName>
    </recommendedName>
</protein>
<evidence type="ECO:0000313" key="5">
    <source>
        <dbReference type="Proteomes" id="UP001497457"/>
    </source>
</evidence>
<keyword evidence="5" id="KW-1185">Reference proteome</keyword>
<keyword evidence="1 2" id="KW-0732">Signal</keyword>
<dbReference type="PANTHER" id="PTHR31236:SF31">
    <property type="entry name" value="BURP DOMAIN-CONTAINING PROTEIN 7"/>
    <property type="match status" value="1"/>
</dbReference>
<gene>
    <name evidence="4" type="ORF">URODEC1_LOCUS58801</name>
</gene>
<dbReference type="PROSITE" id="PS51277">
    <property type="entry name" value="BURP"/>
    <property type="match status" value="1"/>
</dbReference>